<comment type="subcellular location">
    <subcellularLocation>
        <location evidence="2">Apical cell membrane</location>
        <topology evidence="2">Multi-pass membrane protein</topology>
    </subcellularLocation>
</comment>
<evidence type="ECO:0000256" key="18">
    <source>
        <dbReference type="ARBA" id="ARBA00047447"/>
    </source>
</evidence>
<keyword evidence="4" id="KW-0813">Transport</keyword>
<evidence type="ECO:0000256" key="6">
    <source>
        <dbReference type="ARBA" id="ARBA00022617"/>
    </source>
</evidence>
<comment type="caution">
    <text evidence="24">The sequence shown here is derived from an EMBL/GenBank/DDBJ whole genome shotgun (WGS) entry which is preliminary data.</text>
</comment>
<evidence type="ECO:0000256" key="20">
    <source>
        <dbReference type="ARBA" id="ARBA00049459"/>
    </source>
</evidence>
<evidence type="ECO:0000256" key="1">
    <source>
        <dbReference type="ARBA" id="ARBA00001970"/>
    </source>
</evidence>
<feature type="transmembrane region" description="Helical" evidence="22">
    <location>
        <begin position="156"/>
        <end position="176"/>
    </location>
</feature>
<feature type="transmembrane region" description="Helical" evidence="22">
    <location>
        <begin position="196"/>
        <end position="217"/>
    </location>
</feature>
<comment type="cofactor">
    <cofactor evidence="1">
        <name>heme b</name>
        <dbReference type="ChEBI" id="CHEBI:60344"/>
    </cofactor>
</comment>
<feature type="region of interest" description="Disordered" evidence="21">
    <location>
        <begin position="226"/>
        <end position="277"/>
    </location>
</feature>
<gene>
    <name evidence="24" type="ORF">SPARVUS_LOCUS5270123</name>
</gene>
<dbReference type="Proteomes" id="UP001162483">
    <property type="component" value="Unassembled WGS sequence"/>
</dbReference>
<accession>A0ABN9CKH4</accession>
<feature type="transmembrane region" description="Helical" evidence="22">
    <location>
        <begin position="7"/>
        <end position="30"/>
    </location>
</feature>
<feature type="transmembrane region" description="Helical" evidence="22">
    <location>
        <begin position="50"/>
        <end position="70"/>
    </location>
</feature>
<sequence>MEGYKSFLFFLISSLLLGFALVIFVLVWVLHYSDGLAWNGDSAEFNWHPVLIITGFVFMEGIAVIVYRLPWTWKCSKLLMKFIHAGLHLTAAVLVIIALVAVFDFHNAKKIPNMYSLHSWVGLVVVILFMLQIVVSIVVFLIPTTPVSVRAALMPVHVYGGLLLFGGVIGTALMGITEKLIFSLKNPPYSSLPPHAIFVNTLGILIVVFGGLIIWIATRPDWKRPPEPTVKEHSSYRETSIPPPEYSKTDKSDVELNSEAARKRNLNLDEAGQRSTM</sequence>
<dbReference type="EMBL" id="CATNWA010010745">
    <property type="protein sequence ID" value="CAI9560503.1"/>
    <property type="molecule type" value="Genomic_DNA"/>
</dbReference>
<organism evidence="24 25">
    <name type="scientific">Staurois parvus</name>
    <dbReference type="NCBI Taxonomy" id="386267"/>
    <lineage>
        <taxon>Eukaryota</taxon>
        <taxon>Metazoa</taxon>
        <taxon>Chordata</taxon>
        <taxon>Craniata</taxon>
        <taxon>Vertebrata</taxon>
        <taxon>Euteleostomi</taxon>
        <taxon>Amphibia</taxon>
        <taxon>Batrachia</taxon>
        <taxon>Anura</taxon>
        <taxon>Neobatrachia</taxon>
        <taxon>Ranoidea</taxon>
        <taxon>Ranidae</taxon>
        <taxon>Staurois</taxon>
    </lineage>
</organism>
<evidence type="ECO:0000256" key="11">
    <source>
        <dbReference type="ARBA" id="ARBA00022989"/>
    </source>
</evidence>
<protein>
    <recommendedName>
        <fullName evidence="16">Plasma membrane ascorbate-dependent reductase CYBRD1</fullName>
        <ecNumber evidence="15">7.2.1.3</ecNumber>
    </recommendedName>
    <alternativeName>
        <fullName evidence="17">Cytochrome b reductase 1</fullName>
    </alternativeName>
</protein>
<evidence type="ECO:0000256" key="17">
    <source>
        <dbReference type="ARBA" id="ARBA00031718"/>
    </source>
</evidence>
<keyword evidence="11 22" id="KW-1133">Transmembrane helix</keyword>
<dbReference type="EC" id="7.2.1.3" evidence="15"/>
<evidence type="ECO:0000256" key="14">
    <source>
        <dbReference type="ARBA" id="ARBA00023136"/>
    </source>
</evidence>
<feature type="domain" description="Cytochrome b561" evidence="23">
    <location>
        <begin position="13"/>
        <end position="218"/>
    </location>
</feature>
<dbReference type="Pfam" id="PF03188">
    <property type="entry name" value="Cytochrom_B561"/>
    <property type="match status" value="1"/>
</dbReference>
<comment type="catalytic activity">
    <reaction evidence="19">
        <text>Fe(3+)(out) + L-ascorbate(in) = monodehydro-L-ascorbate radical(in) + Fe(2+)(out) + H(+)</text>
        <dbReference type="Rhea" id="RHEA:30403"/>
        <dbReference type="ChEBI" id="CHEBI:15378"/>
        <dbReference type="ChEBI" id="CHEBI:29033"/>
        <dbReference type="ChEBI" id="CHEBI:29034"/>
        <dbReference type="ChEBI" id="CHEBI:38290"/>
        <dbReference type="ChEBI" id="CHEBI:59513"/>
        <dbReference type="EC" id="7.2.1.3"/>
    </reaction>
    <physiologicalReaction direction="left-to-right" evidence="19">
        <dbReference type="Rhea" id="RHEA:30404"/>
    </physiologicalReaction>
</comment>
<evidence type="ECO:0000256" key="21">
    <source>
        <dbReference type="SAM" id="MobiDB-lite"/>
    </source>
</evidence>
<evidence type="ECO:0000259" key="23">
    <source>
        <dbReference type="PROSITE" id="PS50939"/>
    </source>
</evidence>
<reference evidence="24" key="1">
    <citation type="submission" date="2023-05" db="EMBL/GenBank/DDBJ databases">
        <authorList>
            <person name="Stuckert A."/>
        </authorList>
    </citation>
    <scope>NUCLEOTIDE SEQUENCE</scope>
</reference>
<evidence type="ECO:0000256" key="3">
    <source>
        <dbReference type="ARBA" id="ARBA00011738"/>
    </source>
</evidence>
<keyword evidence="12" id="KW-0560">Oxidoreductase</keyword>
<dbReference type="PANTHER" id="PTHR10106">
    <property type="entry name" value="CYTOCHROME B561-RELATED"/>
    <property type="match status" value="1"/>
</dbReference>
<comment type="subunit">
    <text evidence="3">Homodimer.</text>
</comment>
<dbReference type="SMART" id="SM00665">
    <property type="entry name" value="B561"/>
    <property type="match status" value="1"/>
</dbReference>
<feature type="transmembrane region" description="Helical" evidence="22">
    <location>
        <begin position="123"/>
        <end position="144"/>
    </location>
</feature>
<keyword evidence="10" id="KW-0249">Electron transport</keyword>
<keyword evidence="25" id="KW-1185">Reference proteome</keyword>
<evidence type="ECO:0000256" key="12">
    <source>
        <dbReference type="ARBA" id="ARBA00023002"/>
    </source>
</evidence>
<evidence type="ECO:0000313" key="25">
    <source>
        <dbReference type="Proteomes" id="UP001162483"/>
    </source>
</evidence>
<keyword evidence="13" id="KW-0408">Iron</keyword>
<comment type="catalytic activity">
    <reaction evidence="18">
        <text>monodehydro-L-ascorbate radical(out) + L-ascorbate(in) = monodehydro-L-ascorbate radical(in) + L-ascorbate(out)</text>
        <dbReference type="Rhea" id="RHEA:66524"/>
        <dbReference type="ChEBI" id="CHEBI:38290"/>
        <dbReference type="ChEBI" id="CHEBI:59513"/>
    </reaction>
    <physiologicalReaction direction="left-to-right" evidence="18">
        <dbReference type="Rhea" id="RHEA:66525"/>
    </physiologicalReaction>
</comment>
<evidence type="ECO:0000256" key="8">
    <source>
        <dbReference type="ARBA" id="ARBA00022723"/>
    </source>
</evidence>
<dbReference type="PANTHER" id="PTHR10106:SF12">
    <property type="entry name" value="PLASMA MEMBRANE ASCORBATE-DEPENDENT REDUCTASE CYBRD1"/>
    <property type="match status" value="1"/>
</dbReference>
<evidence type="ECO:0000256" key="22">
    <source>
        <dbReference type="SAM" id="Phobius"/>
    </source>
</evidence>
<dbReference type="PROSITE" id="PS50939">
    <property type="entry name" value="CYTOCHROME_B561"/>
    <property type="match status" value="1"/>
</dbReference>
<dbReference type="InterPro" id="IPR043205">
    <property type="entry name" value="CYB561/CYBRD1-like"/>
</dbReference>
<feature type="compositionally biased region" description="Basic and acidic residues" evidence="21">
    <location>
        <begin position="226"/>
        <end position="236"/>
    </location>
</feature>
<keyword evidence="5" id="KW-1003">Cell membrane</keyword>
<keyword evidence="9" id="KW-1278">Translocase</keyword>
<evidence type="ECO:0000256" key="19">
    <source>
        <dbReference type="ARBA" id="ARBA00048457"/>
    </source>
</evidence>
<evidence type="ECO:0000256" key="2">
    <source>
        <dbReference type="ARBA" id="ARBA00004424"/>
    </source>
</evidence>
<feature type="transmembrane region" description="Helical" evidence="22">
    <location>
        <begin position="82"/>
        <end position="103"/>
    </location>
</feature>
<keyword evidence="14 22" id="KW-0472">Membrane</keyword>
<evidence type="ECO:0000256" key="10">
    <source>
        <dbReference type="ARBA" id="ARBA00022982"/>
    </source>
</evidence>
<dbReference type="Gene3D" id="1.20.120.1770">
    <property type="match status" value="1"/>
</dbReference>
<evidence type="ECO:0000313" key="24">
    <source>
        <dbReference type="EMBL" id="CAI9560503.1"/>
    </source>
</evidence>
<evidence type="ECO:0000256" key="16">
    <source>
        <dbReference type="ARBA" id="ARBA00024244"/>
    </source>
</evidence>
<evidence type="ECO:0000256" key="4">
    <source>
        <dbReference type="ARBA" id="ARBA00022448"/>
    </source>
</evidence>
<evidence type="ECO:0000256" key="15">
    <source>
        <dbReference type="ARBA" id="ARBA00024225"/>
    </source>
</evidence>
<dbReference type="InterPro" id="IPR006593">
    <property type="entry name" value="Cyt_b561/ferric_Rdtase_TM"/>
</dbReference>
<evidence type="ECO:0000256" key="5">
    <source>
        <dbReference type="ARBA" id="ARBA00022475"/>
    </source>
</evidence>
<keyword evidence="6" id="KW-0349">Heme</keyword>
<evidence type="ECO:0000256" key="7">
    <source>
        <dbReference type="ARBA" id="ARBA00022692"/>
    </source>
</evidence>
<evidence type="ECO:0000256" key="13">
    <source>
        <dbReference type="ARBA" id="ARBA00023004"/>
    </source>
</evidence>
<keyword evidence="8" id="KW-0479">Metal-binding</keyword>
<name>A0ABN9CKH4_9NEOB</name>
<keyword evidence="7 22" id="KW-0812">Transmembrane</keyword>
<evidence type="ECO:0000256" key="9">
    <source>
        <dbReference type="ARBA" id="ARBA00022967"/>
    </source>
</evidence>
<comment type="catalytic activity">
    <reaction evidence="20">
        <text>Cu(2+)(out) + L-ascorbate(in) = Cu(+)(out) + monodehydro-L-ascorbate radical(in) + H(+)</text>
        <dbReference type="Rhea" id="RHEA:66656"/>
        <dbReference type="ChEBI" id="CHEBI:15378"/>
        <dbReference type="ChEBI" id="CHEBI:29036"/>
        <dbReference type="ChEBI" id="CHEBI:38290"/>
        <dbReference type="ChEBI" id="CHEBI:49552"/>
        <dbReference type="ChEBI" id="CHEBI:59513"/>
    </reaction>
    <physiologicalReaction direction="left-to-right" evidence="20">
        <dbReference type="Rhea" id="RHEA:66657"/>
    </physiologicalReaction>
</comment>
<proteinExistence type="predicted"/>